<dbReference type="Proteomes" id="UP000799291">
    <property type="component" value="Unassembled WGS sequence"/>
</dbReference>
<dbReference type="OrthoDB" id="3929108at2759"/>
<feature type="compositionally biased region" description="Polar residues" evidence="1">
    <location>
        <begin position="1"/>
        <end position="14"/>
    </location>
</feature>
<feature type="region of interest" description="Disordered" evidence="1">
    <location>
        <begin position="1"/>
        <end position="83"/>
    </location>
</feature>
<dbReference type="EMBL" id="MU005569">
    <property type="protein sequence ID" value="KAF2691979.1"/>
    <property type="molecule type" value="Genomic_DNA"/>
</dbReference>
<protein>
    <submittedName>
        <fullName evidence="2">Uncharacterized protein</fullName>
    </submittedName>
</protein>
<feature type="compositionally biased region" description="Low complexity" evidence="1">
    <location>
        <begin position="40"/>
        <end position="62"/>
    </location>
</feature>
<name>A0A6G1JPA1_9PLEO</name>
<keyword evidence="3" id="KW-1185">Reference proteome</keyword>
<feature type="compositionally biased region" description="Basic and acidic residues" evidence="1">
    <location>
        <begin position="15"/>
        <end position="34"/>
    </location>
</feature>
<sequence length="192" mass="20796">MEDRPQQTTVQVESSRVRNESRETEAFNKNKYYSEVESGTATDPTSTPVSSSSASPPTASRPVQSPTPDKAPPEKADALPANGAKIVYPRDAKTGEIIPVPMLEVGKASRFGDKTLGESNKCNVFEVVQQKKEATICPACARSPRKAWLPAYARGCFAVSYVQRGASEGRVKVLDDRSLVDAGEVCFIDTVR</sequence>
<accession>A0A6G1JPA1</accession>
<evidence type="ECO:0000313" key="2">
    <source>
        <dbReference type="EMBL" id="KAF2691979.1"/>
    </source>
</evidence>
<proteinExistence type="predicted"/>
<evidence type="ECO:0000256" key="1">
    <source>
        <dbReference type="SAM" id="MobiDB-lite"/>
    </source>
</evidence>
<evidence type="ECO:0000313" key="3">
    <source>
        <dbReference type="Proteomes" id="UP000799291"/>
    </source>
</evidence>
<gene>
    <name evidence="2" type="ORF">K458DRAFT_411665</name>
</gene>
<dbReference type="AlphaFoldDB" id="A0A6G1JPA1"/>
<reference evidence="2" key="1">
    <citation type="journal article" date="2020" name="Stud. Mycol.">
        <title>101 Dothideomycetes genomes: a test case for predicting lifestyles and emergence of pathogens.</title>
        <authorList>
            <person name="Haridas S."/>
            <person name="Albert R."/>
            <person name="Binder M."/>
            <person name="Bloem J."/>
            <person name="Labutti K."/>
            <person name="Salamov A."/>
            <person name="Andreopoulos B."/>
            <person name="Baker S."/>
            <person name="Barry K."/>
            <person name="Bills G."/>
            <person name="Bluhm B."/>
            <person name="Cannon C."/>
            <person name="Castanera R."/>
            <person name="Culley D."/>
            <person name="Daum C."/>
            <person name="Ezra D."/>
            <person name="Gonzalez J."/>
            <person name="Henrissat B."/>
            <person name="Kuo A."/>
            <person name="Liang C."/>
            <person name="Lipzen A."/>
            <person name="Lutzoni F."/>
            <person name="Magnuson J."/>
            <person name="Mondo S."/>
            <person name="Nolan M."/>
            <person name="Ohm R."/>
            <person name="Pangilinan J."/>
            <person name="Park H.-J."/>
            <person name="Ramirez L."/>
            <person name="Alfaro M."/>
            <person name="Sun H."/>
            <person name="Tritt A."/>
            <person name="Yoshinaga Y."/>
            <person name="Zwiers L.-H."/>
            <person name="Turgeon B."/>
            <person name="Goodwin S."/>
            <person name="Spatafora J."/>
            <person name="Crous P."/>
            <person name="Grigoriev I."/>
        </authorList>
    </citation>
    <scope>NUCLEOTIDE SEQUENCE</scope>
    <source>
        <strain evidence="2">CBS 122367</strain>
    </source>
</reference>
<organism evidence="2 3">
    <name type="scientific">Lentithecium fluviatile CBS 122367</name>
    <dbReference type="NCBI Taxonomy" id="1168545"/>
    <lineage>
        <taxon>Eukaryota</taxon>
        <taxon>Fungi</taxon>
        <taxon>Dikarya</taxon>
        <taxon>Ascomycota</taxon>
        <taxon>Pezizomycotina</taxon>
        <taxon>Dothideomycetes</taxon>
        <taxon>Pleosporomycetidae</taxon>
        <taxon>Pleosporales</taxon>
        <taxon>Massarineae</taxon>
        <taxon>Lentitheciaceae</taxon>
        <taxon>Lentithecium</taxon>
    </lineage>
</organism>